<dbReference type="GO" id="GO:0070967">
    <property type="term" value="F:coenzyme F420 binding"/>
    <property type="evidence" value="ECO:0007669"/>
    <property type="project" value="TreeGrafter"/>
</dbReference>
<dbReference type="OrthoDB" id="5431160at2"/>
<dbReference type="InterPro" id="IPR011576">
    <property type="entry name" value="Pyridox_Oxase_N"/>
</dbReference>
<evidence type="ECO:0000313" key="4">
    <source>
        <dbReference type="Proteomes" id="UP000004324"/>
    </source>
</evidence>
<accession>I9L5H8</accession>
<dbReference type="AlphaFoldDB" id="I9L5H8"/>
<comment type="caution">
    <text evidence="3">The sequence shown here is derived from an EMBL/GenBank/DDBJ whole genome shotgun (WGS) entry which is preliminary data.</text>
</comment>
<evidence type="ECO:0000259" key="2">
    <source>
        <dbReference type="Pfam" id="PF01243"/>
    </source>
</evidence>
<gene>
    <name evidence="3" type="ORF">FB4_1308</name>
</gene>
<keyword evidence="4" id="KW-1185">Reference proteome</keyword>
<feature type="domain" description="Pyridoxamine 5'-phosphate oxidase N-terminal" evidence="2">
    <location>
        <begin position="5"/>
        <end position="135"/>
    </location>
</feature>
<dbReference type="Pfam" id="PF01243">
    <property type="entry name" value="PNPOx_N"/>
    <property type="match status" value="1"/>
</dbReference>
<dbReference type="RefSeq" id="WP_007938239.1">
    <property type="nucleotide sequence ID" value="NZ_AKVJ01000076.1"/>
</dbReference>
<dbReference type="EMBL" id="AKVJ01000076">
    <property type="protein sequence ID" value="EIW15619.1"/>
    <property type="molecule type" value="Genomic_DNA"/>
</dbReference>
<protein>
    <submittedName>
        <fullName evidence="3">Pyridoxamine 5-phosphate oxidase-related FMN-binding protein</fullName>
    </submittedName>
</protein>
<dbReference type="InterPro" id="IPR052019">
    <property type="entry name" value="F420H2_bilvrd_red/Heme_oxyg"/>
</dbReference>
<organism evidence="3 4">
    <name type="scientific">Pelosinus fermentans B4</name>
    <dbReference type="NCBI Taxonomy" id="1149862"/>
    <lineage>
        <taxon>Bacteria</taxon>
        <taxon>Bacillati</taxon>
        <taxon>Bacillota</taxon>
        <taxon>Negativicutes</taxon>
        <taxon>Selenomonadales</taxon>
        <taxon>Sporomusaceae</taxon>
        <taxon>Pelosinus</taxon>
    </lineage>
</organism>
<dbReference type="SUPFAM" id="SSF50475">
    <property type="entry name" value="FMN-binding split barrel"/>
    <property type="match status" value="1"/>
</dbReference>
<keyword evidence="1" id="KW-0560">Oxidoreductase</keyword>
<dbReference type="PANTHER" id="PTHR35176">
    <property type="entry name" value="HEME OXYGENASE HI_0854-RELATED"/>
    <property type="match status" value="1"/>
</dbReference>
<dbReference type="Gene3D" id="2.30.110.10">
    <property type="entry name" value="Electron Transport, Fmn-binding Protein, Chain A"/>
    <property type="match status" value="1"/>
</dbReference>
<dbReference type="PANTHER" id="PTHR35176:SF6">
    <property type="entry name" value="HEME OXYGENASE HI_0854-RELATED"/>
    <property type="match status" value="1"/>
</dbReference>
<name>I9L5H8_9FIRM</name>
<sequence length="149" mass="16530">MTVSKETIQQYLQKTPYIALATVNEKQAPSLRTLGSFAPDEFKVYFSTGETTAKVGQIRSNQQVAILFQHENQKIPSFVNVIISGTAHELDEDAERSKAIALLSARSPRFKERADKKELNGTAFFRIDPEEIKVVDLSKGPGASGIIKF</sequence>
<dbReference type="GO" id="GO:0016627">
    <property type="term" value="F:oxidoreductase activity, acting on the CH-CH group of donors"/>
    <property type="evidence" value="ECO:0007669"/>
    <property type="project" value="TreeGrafter"/>
</dbReference>
<dbReference type="InterPro" id="IPR012349">
    <property type="entry name" value="Split_barrel_FMN-bd"/>
</dbReference>
<reference evidence="3 4" key="1">
    <citation type="journal article" date="2012" name="J. Bacteriol.">
        <title>Draft Genome Sequences for Two Metal-Reducing Pelosinus fermentans Strains Isolated from a Cr(VI)-Contaminated Site and for Type Strain R7.</title>
        <authorList>
            <person name="Brown S.D."/>
            <person name="Podar M."/>
            <person name="Klingeman D.M."/>
            <person name="Johnson C.M."/>
            <person name="Yang Z.K."/>
            <person name="Utturkar S.M."/>
            <person name="Land M.L."/>
            <person name="Mosher J.J."/>
            <person name="Hurt R.A.Jr."/>
            <person name="Phelps T.J."/>
            <person name="Palumbo A.V."/>
            <person name="Arkin A.P."/>
            <person name="Hazen T.C."/>
            <person name="Elias D.A."/>
        </authorList>
    </citation>
    <scope>NUCLEOTIDE SEQUENCE [LARGE SCALE GENOMIC DNA]</scope>
    <source>
        <strain evidence="3 4">B4</strain>
    </source>
</reference>
<proteinExistence type="predicted"/>
<evidence type="ECO:0000313" key="3">
    <source>
        <dbReference type="EMBL" id="EIW15619.1"/>
    </source>
</evidence>
<evidence type="ECO:0000256" key="1">
    <source>
        <dbReference type="ARBA" id="ARBA00023002"/>
    </source>
</evidence>
<dbReference type="PATRIC" id="fig|1149862.3.peg.4334"/>
<dbReference type="GO" id="GO:0005829">
    <property type="term" value="C:cytosol"/>
    <property type="evidence" value="ECO:0007669"/>
    <property type="project" value="TreeGrafter"/>
</dbReference>
<dbReference type="Proteomes" id="UP000004324">
    <property type="component" value="Unassembled WGS sequence"/>
</dbReference>